<protein>
    <submittedName>
        <fullName evidence="2">Outer membrane protein OprJ</fullName>
    </submittedName>
</protein>
<organism evidence="2 3">
    <name type="scientific">Pararobbsia alpina</name>
    <dbReference type="NCBI Taxonomy" id="621374"/>
    <lineage>
        <taxon>Bacteria</taxon>
        <taxon>Pseudomonadati</taxon>
        <taxon>Pseudomonadota</taxon>
        <taxon>Betaproteobacteria</taxon>
        <taxon>Burkholderiales</taxon>
        <taxon>Burkholderiaceae</taxon>
        <taxon>Pararobbsia</taxon>
    </lineage>
</organism>
<evidence type="ECO:0000313" key="3">
    <source>
        <dbReference type="Proteomes" id="UP000494115"/>
    </source>
</evidence>
<keyword evidence="3" id="KW-1185">Reference proteome</keyword>
<dbReference type="PANTHER" id="PTHR30203">
    <property type="entry name" value="OUTER MEMBRANE CATION EFFLUX PROTEIN"/>
    <property type="match status" value="1"/>
</dbReference>
<accession>A0A6S7B8T8</accession>
<dbReference type="GO" id="GO:0015562">
    <property type="term" value="F:efflux transmembrane transporter activity"/>
    <property type="evidence" value="ECO:0007669"/>
    <property type="project" value="InterPro"/>
</dbReference>
<reference evidence="2 3" key="1">
    <citation type="submission" date="2020-04" db="EMBL/GenBank/DDBJ databases">
        <authorList>
            <person name="De Canck E."/>
        </authorList>
    </citation>
    <scope>NUCLEOTIDE SEQUENCE [LARGE SCALE GENOMIC DNA]</scope>
    <source>
        <strain evidence="2 3">LMG 28138</strain>
    </source>
</reference>
<dbReference type="Gene3D" id="1.20.1600.10">
    <property type="entry name" value="Outer membrane efflux proteins (OEP)"/>
    <property type="match status" value="1"/>
</dbReference>
<dbReference type="InterPro" id="IPR010131">
    <property type="entry name" value="MdtP/NodT-like"/>
</dbReference>
<evidence type="ECO:0000256" key="1">
    <source>
        <dbReference type="ARBA" id="ARBA00007613"/>
    </source>
</evidence>
<dbReference type="Pfam" id="PF02321">
    <property type="entry name" value="OEP"/>
    <property type="match status" value="1"/>
</dbReference>
<dbReference type="InterPro" id="IPR003423">
    <property type="entry name" value="OMP_efflux"/>
</dbReference>
<sequence>MTASSLFWSLGPSIVGTVFDGGQHEANLRGANAQYDMAVADYRQTVLTAFQQVEDGLSAARVLSQEAQSQQSAVDASGQALDRAMNRFKDGAISYLDVVNLQAMALTDSRMAVDIEKRRMDADVQLLEALGGGWKAPA</sequence>
<gene>
    <name evidence="2" type="primary">oprJ</name>
    <name evidence="2" type="ORF">LMG28138_01145</name>
</gene>
<dbReference type="Gene3D" id="2.20.200.10">
    <property type="entry name" value="Outer membrane efflux proteins (OEP)"/>
    <property type="match status" value="1"/>
</dbReference>
<comment type="similarity">
    <text evidence="1">Belongs to the outer membrane factor (OMF) (TC 1.B.17) family.</text>
</comment>
<evidence type="ECO:0000313" key="2">
    <source>
        <dbReference type="EMBL" id="CAB3781212.1"/>
    </source>
</evidence>
<dbReference type="EMBL" id="CADIKM010000004">
    <property type="protein sequence ID" value="CAB3781212.1"/>
    <property type="molecule type" value="Genomic_DNA"/>
</dbReference>
<dbReference type="PANTHER" id="PTHR30203:SF33">
    <property type="entry name" value="BLR4455 PROTEIN"/>
    <property type="match status" value="1"/>
</dbReference>
<proteinExistence type="inferred from homology"/>
<dbReference type="RefSeq" id="WP_175103699.1">
    <property type="nucleotide sequence ID" value="NZ_CADIKM010000004.1"/>
</dbReference>
<dbReference type="SUPFAM" id="SSF56954">
    <property type="entry name" value="Outer membrane efflux proteins (OEP)"/>
    <property type="match status" value="1"/>
</dbReference>
<name>A0A6S7B8T8_9BURK</name>
<dbReference type="AlphaFoldDB" id="A0A6S7B8T8"/>
<dbReference type="Proteomes" id="UP000494115">
    <property type="component" value="Unassembled WGS sequence"/>
</dbReference>